<reference evidence="2" key="2">
    <citation type="submission" date="2023-04" db="EMBL/GenBank/DDBJ databases">
        <authorList>
            <person name="Bu L."/>
            <person name="Lu L."/>
            <person name="Laidemitt M.R."/>
            <person name="Zhang S.M."/>
            <person name="Mutuku M."/>
            <person name="Mkoji G."/>
            <person name="Steinauer M."/>
            <person name="Loker E.S."/>
        </authorList>
    </citation>
    <scope>NUCLEOTIDE SEQUENCE</scope>
    <source>
        <strain evidence="2">KasaAsao</strain>
        <tissue evidence="2">Whole Snail</tissue>
    </source>
</reference>
<evidence type="ECO:0000256" key="1">
    <source>
        <dbReference type="SAM" id="Phobius"/>
    </source>
</evidence>
<dbReference type="EMBL" id="JASAOG010000014">
    <property type="protein sequence ID" value="KAK0065346.1"/>
    <property type="molecule type" value="Genomic_DNA"/>
</dbReference>
<keyword evidence="1" id="KW-0472">Membrane</keyword>
<keyword evidence="3" id="KW-1185">Reference proteome</keyword>
<feature type="non-terminal residue" evidence="2">
    <location>
        <position position="1"/>
    </location>
</feature>
<gene>
    <name evidence="2" type="ORF">Bpfe_005372</name>
</gene>
<sequence length="57" mass="6778">EALDYYVSGTTMWTKKRTAVNFAPTMTLTFIPSRRWFRARKERIERKTIVPNNVLSK</sequence>
<keyword evidence="1" id="KW-1133">Transmembrane helix</keyword>
<accession>A0AAD8FJ44</accession>
<reference evidence="2" key="1">
    <citation type="journal article" date="2023" name="PLoS Negl. Trop. Dis.">
        <title>A genome sequence for Biomphalaria pfeifferi, the major vector snail for the human-infecting parasite Schistosoma mansoni.</title>
        <authorList>
            <person name="Bu L."/>
            <person name="Lu L."/>
            <person name="Laidemitt M.R."/>
            <person name="Zhang S.M."/>
            <person name="Mutuku M."/>
            <person name="Mkoji G."/>
            <person name="Steinauer M."/>
            <person name="Loker E.S."/>
        </authorList>
    </citation>
    <scope>NUCLEOTIDE SEQUENCE</scope>
    <source>
        <strain evidence="2">KasaAsao</strain>
    </source>
</reference>
<comment type="caution">
    <text evidence="2">The sequence shown here is derived from an EMBL/GenBank/DDBJ whole genome shotgun (WGS) entry which is preliminary data.</text>
</comment>
<keyword evidence="1" id="KW-0812">Transmembrane</keyword>
<protein>
    <submittedName>
        <fullName evidence="2">Uncharacterized protein</fullName>
    </submittedName>
</protein>
<name>A0AAD8FJ44_BIOPF</name>
<organism evidence="2 3">
    <name type="scientific">Biomphalaria pfeifferi</name>
    <name type="common">Bloodfluke planorb</name>
    <name type="synonym">Freshwater snail</name>
    <dbReference type="NCBI Taxonomy" id="112525"/>
    <lineage>
        <taxon>Eukaryota</taxon>
        <taxon>Metazoa</taxon>
        <taxon>Spiralia</taxon>
        <taxon>Lophotrochozoa</taxon>
        <taxon>Mollusca</taxon>
        <taxon>Gastropoda</taxon>
        <taxon>Heterobranchia</taxon>
        <taxon>Euthyneura</taxon>
        <taxon>Panpulmonata</taxon>
        <taxon>Hygrophila</taxon>
        <taxon>Lymnaeoidea</taxon>
        <taxon>Planorbidae</taxon>
        <taxon>Biomphalaria</taxon>
    </lineage>
</organism>
<evidence type="ECO:0000313" key="2">
    <source>
        <dbReference type="EMBL" id="KAK0065346.1"/>
    </source>
</evidence>
<feature type="transmembrane region" description="Helical" evidence="1">
    <location>
        <begin position="20"/>
        <end position="37"/>
    </location>
</feature>
<proteinExistence type="predicted"/>
<dbReference type="Proteomes" id="UP001233172">
    <property type="component" value="Unassembled WGS sequence"/>
</dbReference>
<feature type="non-terminal residue" evidence="2">
    <location>
        <position position="57"/>
    </location>
</feature>
<evidence type="ECO:0000313" key="3">
    <source>
        <dbReference type="Proteomes" id="UP001233172"/>
    </source>
</evidence>
<dbReference type="AlphaFoldDB" id="A0AAD8FJ44"/>